<evidence type="ECO:0000256" key="3">
    <source>
        <dbReference type="ARBA" id="ARBA00022833"/>
    </source>
</evidence>
<evidence type="ECO:0000313" key="8">
    <source>
        <dbReference type="EMBL" id="KAK2659588.1"/>
    </source>
</evidence>
<evidence type="ECO:0000259" key="7">
    <source>
        <dbReference type="PROSITE" id="PS50966"/>
    </source>
</evidence>
<reference evidence="8" key="1">
    <citation type="journal article" date="2023" name="Plant J.">
        <title>Genome sequences and population genomics provide insights into the demographic history, inbreeding, and mutation load of two 'living fossil' tree species of Dipteronia.</title>
        <authorList>
            <person name="Feng Y."/>
            <person name="Comes H.P."/>
            <person name="Chen J."/>
            <person name="Zhu S."/>
            <person name="Lu R."/>
            <person name="Zhang X."/>
            <person name="Li P."/>
            <person name="Qiu J."/>
            <person name="Olsen K.M."/>
            <person name="Qiu Y."/>
        </authorList>
    </citation>
    <scope>NUCLEOTIDE SEQUENCE</scope>
    <source>
        <strain evidence="8">KIB01</strain>
    </source>
</reference>
<feature type="domain" description="SWIM-type" evidence="7">
    <location>
        <begin position="195"/>
        <end position="227"/>
    </location>
</feature>
<organism evidence="8 9">
    <name type="scientific">Dipteronia dyeriana</name>
    <dbReference type="NCBI Taxonomy" id="168575"/>
    <lineage>
        <taxon>Eukaryota</taxon>
        <taxon>Viridiplantae</taxon>
        <taxon>Streptophyta</taxon>
        <taxon>Embryophyta</taxon>
        <taxon>Tracheophyta</taxon>
        <taxon>Spermatophyta</taxon>
        <taxon>Magnoliopsida</taxon>
        <taxon>eudicotyledons</taxon>
        <taxon>Gunneridae</taxon>
        <taxon>Pentapetalae</taxon>
        <taxon>rosids</taxon>
        <taxon>malvids</taxon>
        <taxon>Sapindales</taxon>
        <taxon>Sapindaceae</taxon>
        <taxon>Hippocastanoideae</taxon>
        <taxon>Acereae</taxon>
        <taxon>Dipteronia</taxon>
    </lineage>
</organism>
<evidence type="ECO:0008006" key="10">
    <source>
        <dbReference type="Google" id="ProtNLM"/>
    </source>
</evidence>
<dbReference type="Proteomes" id="UP001280121">
    <property type="component" value="Unassembled WGS sequence"/>
</dbReference>
<evidence type="ECO:0000256" key="4">
    <source>
        <dbReference type="PROSITE-ProRule" id="PRU00047"/>
    </source>
</evidence>
<evidence type="ECO:0000256" key="5">
    <source>
        <dbReference type="SAM" id="MobiDB-lite"/>
    </source>
</evidence>
<feature type="compositionally biased region" description="Basic residues" evidence="5">
    <location>
        <begin position="279"/>
        <end position="291"/>
    </location>
</feature>
<dbReference type="PANTHER" id="PTHR31973">
    <property type="entry name" value="POLYPROTEIN, PUTATIVE-RELATED"/>
    <property type="match status" value="1"/>
</dbReference>
<comment type="caution">
    <text evidence="8">The sequence shown here is derived from an EMBL/GenBank/DDBJ whole genome shotgun (WGS) entry which is preliminary data.</text>
</comment>
<evidence type="ECO:0000256" key="2">
    <source>
        <dbReference type="ARBA" id="ARBA00022771"/>
    </source>
</evidence>
<dbReference type="GO" id="GO:0008270">
    <property type="term" value="F:zinc ion binding"/>
    <property type="evidence" value="ECO:0007669"/>
    <property type="project" value="UniProtKB-KW"/>
</dbReference>
<proteinExistence type="predicted"/>
<dbReference type="InterPro" id="IPR007527">
    <property type="entry name" value="Znf_SWIM"/>
</dbReference>
<evidence type="ECO:0000259" key="6">
    <source>
        <dbReference type="PROSITE" id="PS50158"/>
    </source>
</evidence>
<evidence type="ECO:0000313" key="9">
    <source>
        <dbReference type="Proteomes" id="UP001280121"/>
    </source>
</evidence>
<dbReference type="SUPFAM" id="SSF57756">
    <property type="entry name" value="Retrovirus zinc finger-like domains"/>
    <property type="match status" value="1"/>
</dbReference>
<dbReference type="AlphaFoldDB" id="A0AAD9XIF5"/>
<dbReference type="SMART" id="SM00575">
    <property type="entry name" value="ZnF_PMZ"/>
    <property type="match status" value="1"/>
</dbReference>
<feature type="region of interest" description="Disordered" evidence="5">
    <location>
        <begin position="277"/>
        <end position="309"/>
    </location>
</feature>
<evidence type="ECO:0000256" key="1">
    <source>
        <dbReference type="ARBA" id="ARBA00022723"/>
    </source>
</evidence>
<keyword evidence="1" id="KW-0479">Metal-binding</keyword>
<dbReference type="PROSITE" id="PS50966">
    <property type="entry name" value="ZF_SWIM"/>
    <property type="match status" value="1"/>
</dbReference>
<name>A0AAD9XIF5_9ROSI</name>
<protein>
    <recommendedName>
        <fullName evidence="10">SWIM-type domain-containing protein</fullName>
    </recommendedName>
</protein>
<dbReference type="PANTHER" id="PTHR31973:SF195">
    <property type="entry name" value="MUDR FAMILY TRANSPOSASE"/>
    <property type="match status" value="1"/>
</dbReference>
<feature type="domain" description="CCHC-type" evidence="6">
    <location>
        <begin position="300"/>
        <end position="315"/>
    </location>
</feature>
<keyword evidence="3" id="KW-0862">Zinc</keyword>
<dbReference type="SMART" id="SM00343">
    <property type="entry name" value="ZnF_C2HC"/>
    <property type="match status" value="1"/>
</dbReference>
<gene>
    <name evidence="8" type="ORF">Ddye_006121</name>
</gene>
<dbReference type="InterPro" id="IPR001878">
    <property type="entry name" value="Znf_CCHC"/>
</dbReference>
<keyword evidence="9" id="KW-1185">Reference proteome</keyword>
<dbReference type="InterPro" id="IPR036875">
    <property type="entry name" value="Znf_CCHC_sf"/>
</dbReference>
<dbReference type="Pfam" id="PF04434">
    <property type="entry name" value="SWIM"/>
    <property type="match status" value="1"/>
</dbReference>
<accession>A0AAD9XIF5</accession>
<dbReference type="EMBL" id="JANJYI010000002">
    <property type="protein sequence ID" value="KAK2659588.1"/>
    <property type="molecule type" value="Genomic_DNA"/>
</dbReference>
<dbReference type="GO" id="GO:0003676">
    <property type="term" value="F:nucleic acid binding"/>
    <property type="evidence" value="ECO:0007669"/>
    <property type="project" value="InterPro"/>
</dbReference>
<dbReference type="Gene3D" id="4.10.60.10">
    <property type="entry name" value="Zinc finger, CCHC-type"/>
    <property type="match status" value="1"/>
</dbReference>
<sequence length="339" mass="38867">MRPVIAVDGSHLKGRFGGTIFIATAQDGNEQGALGHIDDLVFIFDRHASIEAEISKVFLDATHTICCWHFIENMNKQFQRNDVAAIVDKTIRSYTELKYNLHMEELRNLHQMHMIMPMIPVPTSGPVYTVQKEEFIRNMIQRWFHDRYRVAQSMHHQLTDTTHPLILKSVEKCAYMTINPVGWNIFSVKRSGKQWTVDLARKTCTCNKLQMDMFPCSHALAAARERNLDFTSLCTDFHKIQIFIDAYSIPIMIVGHSSYWVVPADITERVVLNPLSKRQAGHPRGSRHASALKRTTTQSCRRCGQSGHNARRCPNPYLIMMVRAELFLRNIGASLYPVI</sequence>
<dbReference type="PROSITE" id="PS50158">
    <property type="entry name" value="ZF_CCHC"/>
    <property type="match status" value="1"/>
</dbReference>
<keyword evidence="2 4" id="KW-0863">Zinc-finger</keyword>
<dbReference type="InterPro" id="IPR006564">
    <property type="entry name" value="Znf_PMZ"/>
</dbReference>